<evidence type="ECO:0000256" key="3">
    <source>
        <dbReference type="ARBA" id="ARBA00022833"/>
    </source>
</evidence>
<keyword evidence="3" id="KW-0862">Zinc</keyword>
<evidence type="ECO:0000256" key="1">
    <source>
        <dbReference type="ARBA" id="ARBA00022723"/>
    </source>
</evidence>
<evidence type="ECO:0000259" key="4">
    <source>
        <dbReference type="SMART" id="SM00575"/>
    </source>
</evidence>
<evidence type="ECO:0000313" key="5">
    <source>
        <dbReference type="EMBL" id="CAI8619342.1"/>
    </source>
</evidence>
<accession>A0AAV1BAX2</accession>
<gene>
    <name evidence="5" type="ORF">VFH_VI166160</name>
</gene>
<keyword evidence="2" id="KW-0863">Zinc-finger</keyword>
<evidence type="ECO:0000313" key="6">
    <source>
        <dbReference type="Proteomes" id="UP001157006"/>
    </source>
</evidence>
<proteinExistence type="predicted"/>
<dbReference type="AlphaFoldDB" id="A0AAV1BAX2"/>
<feature type="domain" description="Zinc finger PMZ-type" evidence="4">
    <location>
        <begin position="48"/>
        <end position="75"/>
    </location>
</feature>
<dbReference type="Proteomes" id="UP001157006">
    <property type="component" value="Chromosome 6"/>
</dbReference>
<dbReference type="EMBL" id="OX451741">
    <property type="protein sequence ID" value="CAI8619342.1"/>
    <property type="molecule type" value="Genomic_DNA"/>
</dbReference>
<reference evidence="5 6" key="1">
    <citation type="submission" date="2023-01" db="EMBL/GenBank/DDBJ databases">
        <authorList>
            <person name="Kreplak J."/>
        </authorList>
    </citation>
    <scope>NUCLEOTIDE SEQUENCE [LARGE SCALE GENOMIC DNA]</scope>
</reference>
<organism evidence="5 6">
    <name type="scientific">Vicia faba</name>
    <name type="common">Broad bean</name>
    <name type="synonym">Faba vulgaris</name>
    <dbReference type="NCBI Taxonomy" id="3906"/>
    <lineage>
        <taxon>Eukaryota</taxon>
        <taxon>Viridiplantae</taxon>
        <taxon>Streptophyta</taxon>
        <taxon>Embryophyta</taxon>
        <taxon>Tracheophyta</taxon>
        <taxon>Spermatophyta</taxon>
        <taxon>Magnoliopsida</taxon>
        <taxon>eudicotyledons</taxon>
        <taxon>Gunneridae</taxon>
        <taxon>Pentapetalae</taxon>
        <taxon>rosids</taxon>
        <taxon>fabids</taxon>
        <taxon>Fabales</taxon>
        <taxon>Fabaceae</taxon>
        <taxon>Papilionoideae</taxon>
        <taxon>50 kb inversion clade</taxon>
        <taxon>NPAAA clade</taxon>
        <taxon>Hologalegina</taxon>
        <taxon>IRL clade</taxon>
        <taxon>Fabeae</taxon>
        <taxon>Vicia</taxon>
    </lineage>
</organism>
<keyword evidence="6" id="KW-1185">Reference proteome</keyword>
<protein>
    <recommendedName>
        <fullName evidence="4">Zinc finger PMZ-type domain-containing protein</fullName>
    </recommendedName>
</protein>
<keyword evidence="1" id="KW-0479">Metal-binding</keyword>
<evidence type="ECO:0000256" key="2">
    <source>
        <dbReference type="ARBA" id="ARBA00022771"/>
    </source>
</evidence>
<dbReference type="GO" id="GO:0008270">
    <property type="term" value="F:zinc ion binding"/>
    <property type="evidence" value="ECO:0007669"/>
    <property type="project" value="UniProtKB-KW"/>
</dbReference>
<sequence length="180" mass="20556">MSCLILGKGLIRKHILVENGCLHGAVVICGKSITHIMDCSLLLILGKKTRTCCFWDLVGIPCRHVVSALQYQNLDPEKYVDPCYMREAYRACYENNVSPINGMDMWPTVDAEELLPPQYKKGPGRPKKLRFRELDENGSRMRRVGVAYRCTHCDKFVHNSRKCQAKEQDPNALKRKVLCS</sequence>
<dbReference type="InterPro" id="IPR006564">
    <property type="entry name" value="Znf_PMZ"/>
</dbReference>
<dbReference type="Pfam" id="PF04434">
    <property type="entry name" value="SWIM"/>
    <property type="match status" value="1"/>
</dbReference>
<name>A0AAV1BAX2_VICFA</name>
<dbReference type="SMART" id="SM00575">
    <property type="entry name" value="ZnF_PMZ"/>
    <property type="match status" value="1"/>
</dbReference>
<dbReference type="InterPro" id="IPR007527">
    <property type="entry name" value="Znf_SWIM"/>
</dbReference>